<comment type="subunit">
    <text evidence="2 8">Monomer.</text>
</comment>
<feature type="domain" description="RMT2" evidence="11">
    <location>
        <begin position="142"/>
        <end position="360"/>
    </location>
</feature>
<dbReference type="CDD" id="cd02440">
    <property type="entry name" value="AdoMet_MTases"/>
    <property type="match status" value="1"/>
</dbReference>
<dbReference type="InterPro" id="IPR002110">
    <property type="entry name" value="Ankyrin_rpt"/>
</dbReference>
<dbReference type="FunFam" id="3.40.50.150:FF:000135">
    <property type="entry name" value="Arginine N-methyltransferase 2"/>
    <property type="match status" value="1"/>
</dbReference>
<protein>
    <recommendedName>
        <fullName evidence="8">Arginine N-methyltransferase 2</fullName>
        <ecNumber evidence="8">2.1.1.-</ecNumber>
    </recommendedName>
</protein>
<comment type="subcellular location">
    <subcellularLocation>
        <location evidence="8">Cytoplasm</location>
    </subcellularLocation>
    <subcellularLocation>
        <location evidence="8">Nucleus</location>
    </subcellularLocation>
</comment>
<comment type="caution">
    <text evidence="12">The sequence shown here is derived from an EMBL/GenBank/DDBJ whole genome shotgun (WGS) entry which is preliminary data.</text>
</comment>
<keyword evidence="9" id="KW-0040">ANK repeat</keyword>
<evidence type="ECO:0000256" key="1">
    <source>
        <dbReference type="ARBA" id="ARBA00002207"/>
    </source>
</evidence>
<dbReference type="PROSITE" id="PS50297">
    <property type="entry name" value="ANK_REP_REGION"/>
    <property type="match status" value="1"/>
</dbReference>
<dbReference type="GO" id="GO:0005634">
    <property type="term" value="C:nucleus"/>
    <property type="evidence" value="ECO:0007669"/>
    <property type="project" value="UniProtKB-SubCell"/>
</dbReference>
<dbReference type="Pfam" id="PF12796">
    <property type="entry name" value="Ank_2"/>
    <property type="match status" value="1"/>
</dbReference>
<dbReference type="GO" id="GO:0005737">
    <property type="term" value="C:cytoplasm"/>
    <property type="evidence" value="ECO:0007669"/>
    <property type="project" value="UniProtKB-SubCell"/>
</dbReference>
<dbReference type="InterPro" id="IPR026480">
    <property type="entry name" value="RMT2_dom"/>
</dbReference>
<dbReference type="PANTHER" id="PTHR32379:SF1">
    <property type="entry name" value="GUANIDINOACETATE N-METHYLTRANSFERASE"/>
    <property type="match status" value="1"/>
</dbReference>
<dbReference type="PANTHER" id="PTHR32379">
    <property type="entry name" value="GUANIDINOACETATE N-METHYLTRANSFERASE"/>
    <property type="match status" value="1"/>
</dbReference>
<dbReference type="InterPro" id="IPR029063">
    <property type="entry name" value="SAM-dependent_MTases_sf"/>
</dbReference>
<dbReference type="OrthoDB" id="19014at2759"/>
<feature type="compositionally biased region" description="Acidic residues" evidence="10">
    <location>
        <begin position="12"/>
        <end position="26"/>
    </location>
</feature>
<evidence type="ECO:0000256" key="7">
    <source>
        <dbReference type="ARBA" id="ARBA00023242"/>
    </source>
</evidence>
<feature type="region of interest" description="Disordered" evidence="10">
    <location>
        <begin position="1"/>
        <end position="27"/>
    </location>
</feature>
<dbReference type="EMBL" id="JAEPQZ010000007">
    <property type="protein sequence ID" value="KAG2178922.1"/>
    <property type="molecule type" value="Genomic_DNA"/>
</dbReference>
<gene>
    <name evidence="12" type="ORF">INT43_001769</name>
</gene>
<evidence type="ECO:0000259" key="11">
    <source>
        <dbReference type="PROSITE" id="PS51559"/>
    </source>
</evidence>
<proteinExistence type="inferred from homology"/>
<keyword evidence="4 8" id="KW-0489">Methyltransferase</keyword>
<evidence type="ECO:0000256" key="5">
    <source>
        <dbReference type="ARBA" id="ARBA00022679"/>
    </source>
</evidence>
<evidence type="ECO:0000256" key="2">
    <source>
        <dbReference type="ARBA" id="ARBA00011245"/>
    </source>
</evidence>
<dbReference type="Gene3D" id="3.40.50.150">
    <property type="entry name" value="Vaccinia Virus protein VP39"/>
    <property type="match status" value="1"/>
</dbReference>
<evidence type="ECO:0000313" key="13">
    <source>
        <dbReference type="Proteomes" id="UP000654370"/>
    </source>
</evidence>
<keyword evidence="7 8" id="KW-0539">Nucleus</keyword>
<evidence type="ECO:0000256" key="6">
    <source>
        <dbReference type="ARBA" id="ARBA00022691"/>
    </source>
</evidence>
<dbReference type="SMART" id="SM00248">
    <property type="entry name" value="ANK"/>
    <property type="match status" value="2"/>
</dbReference>
<evidence type="ECO:0000256" key="8">
    <source>
        <dbReference type="PIRNR" id="PIRNR038148"/>
    </source>
</evidence>
<dbReference type="Proteomes" id="UP000654370">
    <property type="component" value="Unassembled WGS sequence"/>
</dbReference>
<name>A0A8H7PRG7_MORIS</name>
<dbReference type="Gene3D" id="1.25.40.20">
    <property type="entry name" value="Ankyrin repeat-containing domain"/>
    <property type="match status" value="1"/>
</dbReference>
<dbReference type="GO" id="GO:0019702">
    <property type="term" value="F:protein arginine N5-methyltransferase activity"/>
    <property type="evidence" value="ECO:0007669"/>
    <property type="project" value="TreeGrafter"/>
</dbReference>
<dbReference type="SUPFAM" id="SSF53335">
    <property type="entry name" value="S-adenosyl-L-methionine-dependent methyltransferases"/>
    <property type="match status" value="1"/>
</dbReference>
<evidence type="ECO:0000256" key="4">
    <source>
        <dbReference type="ARBA" id="ARBA00022603"/>
    </source>
</evidence>
<comment type="similarity">
    <text evidence="8">Belongs to the class I-like SAM-binding methyltransferase superfamily. RMT2 methyltransferase family.</text>
</comment>
<reference evidence="12" key="1">
    <citation type="submission" date="2020-12" db="EMBL/GenBank/DDBJ databases">
        <title>Metabolic potential, ecology and presence of endohyphal bacteria is reflected in genomic diversity of Mucoromycotina.</title>
        <authorList>
            <person name="Muszewska A."/>
            <person name="Okrasinska A."/>
            <person name="Steczkiewicz K."/>
            <person name="Drgas O."/>
            <person name="Orlowska M."/>
            <person name="Perlinska-Lenart U."/>
            <person name="Aleksandrzak-Piekarczyk T."/>
            <person name="Szatraj K."/>
            <person name="Zielenkiewicz U."/>
            <person name="Pilsyk S."/>
            <person name="Malc E."/>
            <person name="Mieczkowski P."/>
            <person name="Kruszewska J.S."/>
            <person name="Biernat P."/>
            <person name="Pawlowska J."/>
        </authorList>
    </citation>
    <scope>NUCLEOTIDE SEQUENCE</scope>
    <source>
        <strain evidence="12">WA0000067209</strain>
    </source>
</reference>
<keyword evidence="5 8" id="KW-0808">Transferase</keyword>
<dbReference type="PIRSF" id="PIRSF038148">
    <property type="entry name" value="Arginine_N-mtfrase-2"/>
    <property type="match status" value="1"/>
</dbReference>
<evidence type="ECO:0000256" key="3">
    <source>
        <dbReference type="ARBA" id="ARBA00022490"/>
    </source>
</evidence>
<dbReference type="SUPFAM" id="SSF48403">
    <property type="entry name" value="Ankyrin repeat"/>
    <property type="match status" value="1"/>
</dbReference>
<dbReference type="PROSITE" id="PS51559">
    <property type="entry name" value="SAM_RMT2"/>
    <property type="match status" value="1"/>
</dbReference>
<comment type="function">
    <text evidence="1 8">S-adenosyl-L-methionine-dependent protein-arginine N-methyltransferase that methylates the delta-nitrogen atom of arginine residues to form N5-methylarginine (type IV) in target proteins. Monomethylates ribosomal protein L12.</text>
</comment>
<dbReference type="InterPro" id="IPR036770">
    <property type="entry name" value="Ankyrin_rpt-contain_sf"/>
</dbReference>
<evidence type="ECO:0000313" key="12">
    <source>
        <dbReference type="EMBL" id="KAG2178922.1"/>
    </source>
</evidence>
<keyword evidence="6" id="KW-0949">S-adenosyl-L-methionine</keyword>
<dbReference type="PROSITE" id="PS50088">
    <property type="entry name" value="ANK_REPEAT"/>
    <property type="match status" value="1"/>
</dbReference>
<evidence type="ECO:0000256" key="9">
    <source>
        <dbReference type="PROSITE-ProRule" id="PRU00023"/>
    </source>
</evidence>
<keyword evidence="13" id="KW-1185">Reference proteome</keyword>
<keyword evidence="3 8" id="KW-0963">Cytoplasm</keyword>
<accession>A0A8H7PRG7</accession>
<organism evidence="12 13">
    <name type="scientific">Mortierella isabellina</name>
    <name type="common">Filamentous fungus</name>
    <name type="synonym">Umbelopsis isabellina</name>
    <dbReference type="NCBI Taxonomy" id="91625"/>
    <lineage>
        <taxon>Eukaryota</taxon>
        <taxon>Fungi</taxon>
        <taxon>Fungi incertae sedis</taxon>
        <taxon>Mucoromycota</taxon>
        <taxon>Mucoromycotina</taxon>
        <taxon>Umbelopsidomycetes</taxon>
        <taxon>Umbelopsidales</taxon>
        <taxon>Umbelopsidaceae</taxon>
        <taxon>Umbelopsis</taxon>
    </lineage>
</organism>
<sequence>MSADQPANADPIVDEQQENTAEEYTEEEKKLGQDFIAAVIAGDLDAAKALEKAGADIIYRGEKGRTPLHYAAEHGKIKVVEWLLSERHPYNLVDEDEVTAGELALENGHKDIYELLVAEGSRAELIIRALQAHFGGDDDDENKVVNEDYLKQKLHYSDNKLMDENNDAVMMGWEAPLMVEHAKVMCPKEGLDVLNVGFGLGLIDTELQKYKPRNHYIIEAHPDVYAHMKELGWDKKEGVTICFGRWQDVLPTLEQAFDGIFFDTYGEFYDELRNFHDAVPNILNSDGVYTWFNGLGATNQFFHDVYCRISEIDLREMGLSTEYVDMKIPTADEDGVWENVRQRYWVLDTYKLPICRFLEL</sequence>
<dbReference type="InterPro" id="IPR017408">
    <property type="entry name" value="Arginine_N-MeTrfase_2"/>
</dbReference>
<dbReference type="InterPro" id="IPR051038">
    <property type="entry name" value="RMT2/GAMT_Mtase"/>
</dbReference>
<dbReference type="EC" id="2.1.1.-" evidence="8"/>
<dbReference type="AlphaFoldDB" id="A0A8H7PRG7"/>
<feature type="repeat" description="ANK" evidence="9">
    <location>
        <begin position="63"/>
        <end position="95"/>
    </location>
</feature>
<dbReference type="GO" id="GO:0032259">
    <property type="term" value="P:methylation"/>
    <property type="evidence" value="ECO:0007669"/>
    <property type="project" value="UniProtKB-KW"/>
</dbReference>
<evidence type="ECO:0000256" key="10">
    <source>
        <dbReference type="SAM" id="MobiDB-lite"/>
    </source>
</evidence>